<feature type="domain" description="ABC transporter" evidence="3">
    <location>
        <begin position="11"/>
        <end position="260"/>
    </location>
</feature>
<dbReference type="EMBL" id="CP031423">
    <property type="protein sequence ID" value="AZS36883.1"/>
    <property type="molecule type" value="Genomic_DNA"/>
</dbReference>
<keyword evidence="1" id="KW-0547">Nucleotide-binding</keyword>
<dbReference type="AlphaFoldDB" id="A0A3S9WAC7"/>
<dbReference type="PANTHER" id="PTHR24220">
    <property type="entry name" value="IMPORT ATP-BINDING PROTEIN"/>
    <property type="match status" value="1"/>
</dbReference>
<dbReference type="PROSITE" id="PS50893">
    <property type="entry name" value="ABC_TRANSPORTER_2"/>
    <property type="match status" value="1"/>
</dbReference>
<sequence>MSRQKDADVAIRSTDLSVARASGRGGSTARVVDGVSFELPHAASLAVMGPTGAGKSSLAAVLAGADEPGLAVVGGEAHVEGIPVRRPGRAHRTLTYVTGYLAQSAGAHLPARQTVSEVISEPITSRDRRVNARALAVRVATLLDEMQLPLGAAAKYPYELSAGMRQRVAFARALVLQPRVLIADEPFSNMDVEVRTAAREAIIRRRDAYGMSTLVVTNEKDVAVELGAAVLVLRAGHPIAYGPTATDLMWSPSADAGHRLIAS</sequence>
<dbReference type="Proteomes" id="UP000276888">
    <property type="component" value="Chromosome"/>
</dbReference>
<dbReference type="SMART" id="SM00382">
    <property type="entry name" value="AAA"/>
    <property type="match status" value="1"/>
</dbReference>
<protein>
    <submittedName>
        <fullName evidence="4">Putative ABC transporter ATP-binding protein</fullName>
    </submittedName>
</protein>
<dbReference type="InterPro" id="IPR017871">
    <property type="entry name" value="ABC_transporter-like_CS"/>
</dbReference>
<gene>
    <name evidence="4" type="ORF">CVS47_01503</name>
</gene>
<dbReference type="KEGG" id="mlv:CVS47_01503"/>
<evidence type="ECO:0000256" key="1">
    <source>
        <dbReference type="ARBA" id="ARBA00022741"/>
    </source>
</evidence>
<evidence type="ECO:0000313" key="5">
    <source>
        <dbReference type="Proteomes" id="UP000276888"/>
    </source>
</evidence>
<dbReference type="InterPro" id="IPR003593">
    <property type="entry name" value="AAA+_ATPase"/>
</dbReference>
<evidence type="ECO:0000313" key="4">
    <source>
        <dbReference type="EMBL" id="AZS36883.1"/>
    </source>
</evidence>
<name>A0A3S9WAC7_9MICO</name>
<dbReference type="GO" id="GO:0022857">
    <property type="term" value="F:transmembrane transporter activity"/>
    <property type="evidence" value="ECO:0007669"/>
    <property type="project" value="TreeGrafter"/>
</dbReference>
<reference evidence="4 5" key="1">
    <citation type="submission" date="2018-08" db="EMBL/GenBank/DDBJ databases">
        <title>Microbacterium lemovicicum sp. nov., a bacterium isolated from a natural uranium-rich soil.</title>
        <authorList>
            <person name="ORTET P."/>
        </authorList>
    </citation>
    <scope>NUCLEOTIDE SEQUENCE [LARGE SCALE GENOMIC DNA]</scope>
    <source>
        <strain evidence="4 5">Viu22</strain>
    </source>
</reference>
<keyword evidence="2 4" id="KW-0067">ATP-binding</keyword>
<evidence type="ECO:0000256" key="2">
    <source>
        <dbReference type="ARBA" id="ARBA00022840"/>
    </source>
</evidence>
<dbReference type="InterPro" id="IPR003439">
    <property type="entry name" value="ABC_transporter-like_ATP-bd"/>
</dbReference>
<accession>A0A3S9WAC7</accession>
<dbReference type="SUPFAM" id="SSF52540">
    <property type="entry name" value="P-loop containing nucleoside triphosphate hydrolases"/>
    <property type="match status" value="1"/>
</dbReference>
<dbReference type="OrthoDB" id="5113678at2"/>
<dbReference type="Gene3D" id="3.40.50.300">
    <property type="entry name" value="P-loop containing nucleotide triphosphate hydrolases"/>
    <property type="match status" value="1"/>
</dbReference>
<evidence type="ECO:0000259" key="3">
    <source>
        <dbReference type="PROSITE" id="PS50893"/>
    </source>
</evidence>
<dbReference type="GO" id="GO:0016887">
    <property type="term" value="F:ATP hydrolysis activity"/>
    <property type="evidence" value="ECO:0007669"/>
    <property type="project" value="InterPro"/>
</dbReference>
<proteinExistence type="predicted"/>
<dbReference type="GO" id="GO:0005524">
    <property type="term" value="F:ATP binding"/>
    <property type="evidence" value="ECO:0007669"/>
    <property type="project" value="UniProtKB-KW"/>
</dbReference>
<dbReference type="GO" id="GO:0005886">
    <property type="term" value="C:plasma membrane"/>
    <property type="evidence" value="ECO:0007669"/>
    <property type="project" value="TreeGrafter"/>
</dbReference>
<dbReference type="InterPro" id="IPR015854">
    <property type="entry name" value="ABC_transpr_LolD-like"/>
</dbReference>
<dbReference type="InterPro" id="IPR027417">
    <property type="entry name" value="P-loop_NTPase"/>
</dbReference>
<organism evidence="4 5">
    <name type="scientific">Microbacterium lemovicicum</name>
    <dbReference type="NCBI Taxonomy" id="1072463"/>
    <lineage>
        <taxon>Bacteria</taxon>
        <taxon>Bacillati</taxon>
        <taxon>Actinomycetota</taxon>
        <taxon>Actinomycetes</taxon>
        <taxon>Micrococcales</taxon>
        <taxon>Microbacteriaceae</taxon>
        <taxon>Microbacterium</taxon>
    </lineage>
</organism>
<keyword evidence="5" id="KW-1185">Reference proteome</keyword>
<dbReference type="Pfam" id="PF00005">
    <property type="entry name" value="ABC_tran"/>
    <property type="match status" value="1"/>
</dbReference>
<dbReference type="RefSeq" id="WP_127095514.1">
    <property type="nucleotide sequence ID" value="NZ_CP031423.1"/>
</dbReference>
<dbReference type="PROSITE" id="PS00211">
    <property type="entry name" value="ABC_TRANSPORTER_1"/>
    <property type="match status" value="1"/>
</dbReference>